<dbReference type="SUPFAM" id="SSF48452">
    <property type="entry name" value="TPR-like"/>
    <property type="match status" value="2"/>
</dbReference>
<dbReference type="Gene3D" id="1.25.40.10">
    <property type="entry name" value="Tetratricopeptide repeat domain"/>
    <property type="match status" value="2"/>
</dbReference>
<name>A0A8C6UK47_9GOBI</name>
<evidence type="ECO:0000313" key="3">
    <source>
        <dbReference type="Proteomes" id="UP000694523"/>
    </source>
</evidence>
<dbReference type="InterPro" id="IPR011990">
    <property type="entry name" value="TPR-like_helical_dom_sf"/>
</dbReference>
<reference evidence="2" key="1">
    <citation type="submission" date="2025-08" db="UniProtKB">
        <authorList>
            <consortium name="Ensembl"/>
        </authorList>
    </citation>
    <scope>IDENTIFICATION</scope>
</reference>
<accession>A0A8C6UK47</accession>
<feature type="coiled-coil region" evidence="1">
    <location>
        <begin position="125"/>
        <end position="152"/>
    </location>
</feature>
<dbReference type="Proteomes" id="UP000694523">
    <property type="component" value="Unplaced"/>
</dbReference>
<dbReference type="Ensembl" id="ENSNMLT00000040694.1">
    <property type="protein sequence ID" value="ENSNMLP00000036537.1"/>
    <property type="gene ID" value="ENSNMLG00000022652.1"/>
</dbReference>
<protein>
    <submittedName>
        <fullName evidence="2">Tetratricopeptide repeat domain 23</fullName>
    </submittedName>
</protein>
<dbReference type="Pfam" id="PF13374">
    <property type="entry name" value="TPR_10"/>
    <property type="match status" value="1"/>
</dbReference>
<evidence type="ECO:0000256" key="1">
    <source>
        <dbReference type="SAM" id="Coils"/>
    </source>
</evidence>
<proteinExistence type="predicted"/>
<dbReference type="PANTHER" id="PTHR14485">
    <property type="entry name" value="TETRATRICOPEPTIDE REPEAT PROTEIN 23"/>
    <property type="match status" value="1"/>
</dbReference>
<sequence length="459" mass="51241">MDSSSAGEEDTCGGPLVSKITERPLLLMPPEEKLQHFDSSAQTNADNKEYDACIKDLVRCLALVKLVHGDGHFKLAQAHSRLAKAYLQYKGWGEQAWEHASSARRVLGLCTGADRLSLRLCLLTVSLTQGEAALLTQQLAEAERAFLQAEELLGQMEHGSGLLRDERAQTELDICTGLSRVYRRQGRVEEALLWCERSLQRLTDSDQPLRSCAVYRDMAELERDRGDEDRAVELLLKAHTTALTQTPAEERQGAALSHSLALLLSASAQSRHNDVAGEYFEQSLALYRRTVGERDPAFLTAQDDFCRFLLLRGQHERCLELQKAALPCKRALFGDLSEEVADALQLTGSVQMTQGQLLPAYRSMAQCLEVQSVLFGPRHKKPKPLRKRWTCWLGLRRWLTYCRGGARPNPAPAHLPCHPGTQTGRCLGVLIQSRDDLKGTYHAKLTFSSFQSCYNVCPP</sequence>
<reference evidence="2" key="2">
    <citation type="submission" date="2025-09" db="UniProtKB">
        <authorList>
            <consortium name="Ensembl"/>
        </authorList>
    </citation>
    <scope>IDENTIFICATION</scope>
</reference>
<dbReference type="PANTHER" id="PTHR14485:SF3">
    <property type="entry name" value="TETRATRICOPEPTIDE REPEAT PROTEIN 23"/>
    <property type="match status" value="1"/>
</dbReference>
<keyword evidence="3" id="KW-1185">Reference proteome</keyword>
<evidence type="ECO:0000313" key="2">
    <source>
        <dbReference type="Ensembl" id="ENSNMLP00000036537.1"/>
    </source>
</evidence>
<dbReference type="InterPro" id="IPR042621">
    <property type="entry name" value="TTC23/TTC23L"/>
</dbReference>
<keyword evidence="1" id="KW-0175">Coiled coil</keyword>
<dbReference type="AlphaFoldDB" id="A0A8C6UK47"/>
<organism evidence="2 3">
    <name type="scientific">Neogobius melanostomus</name>
    <name type="common">round goby</name>
    <dbReference type="NCBI Taxonomy" id="47308"/>
    <lineage>
        <taxon>Eukaryota</taxon>
        <taxon>Metazoa</taxon>
        <taxon>Chordata</taxon>
        <taxon>Craniata</taxon>
        <taxon>Vertebrata</taxon>
        <taxon>Euteleostomi</taxon>
        <taxon>Actinopterygii</taxon>
        <taxon>Neopterygii</taxon>
        <taxon>Teleostei</taxon>
        <taxon>Neoteleostei</taxon>
        <taxon>Acanthomorphata</taxon>
        <taxon>Gobiaria</taxon>
        <taxon>Gobiiformes</taxon>
        <taxon>Gobioidei</taxon>
        <taxon>Gobiidae</taxon>
        <taxon>Benthophilinae</taxon>
        <taxon>Neogobiini</taxon>
        <taxon>Neogobius</taxon>
    </lineage>
</organism>